<dbReference type="FunFam" id="3.30.590.10:FF:000004">
    <property type="entry name" value="Glutamine synthetase"/>
    <property type="match status" value="1"/>
</dbReference>
<dbReference type="PROSITE" id="PS51986">
    <property type="entry name" value="GS_BETA_GRASP"/>
    <property type="match status" value="1"/>
</dbReference>
<keyword evidence="6 11" id="KW-0547">Nucleotide-binding</keyword>
<keyword evidence="15" id="KW-1185">Reference proteome</keyword>
<comment type="similarity">
    <text evidence="1 9 10">Belongs to the glutamine synthetase family.</text>
</comment>
<dbReference type="GO" id="GO:0006542">
    <property type="term" value="P:glutamine biosynthetic process"/>
    <property type="evidence" value="ECO:0007669"/>
    <property type="project" value="InterPro"/>
</dbReference>
<dbReference type="InterPro" id="IPR008147">
    <property type="entry name" value="Gln_synt_N"/>
</dbReference>
<reference evidence="14" key="2">
    <citation type="submission" date="2023-05" db="EMBL/GenBank/DDBJ databases">
        <authorList>
            <consortium name="Lawrence Berkeley National Laboratory"/>
            <person name="Steindorff A."/>
            <person name="Hensen N."/>
            <person name="Bonometti L."/>
            <person name="Westerberg I."/>
            <person name="Brannstrom I.O."/>
            <person name="Guillou S."/>
            <person name="Cros-Aarteil S."/>
            <person name="Calhoun S."/>
            <person name="Haridas S."/>
            <person name="Kuo A."/>
            <person name="Mondo S."/>
            <person name="Pangilinan J."/>
            <person name="Riley R."/>
            <person name="Labutti K."/>
            <person name="Andreopoulos B."/>
            <person name="Lipzen A."/>
            <person name="Chen C."/>
            <person name="Yanf M."/>
            <person name="Daum C."/>
            <person name="Ng V."/>
            <person name="Clum A."/>
            <person name="Ohm R."/>
            <person name="Martin F."/>
            <person name="Silar P."/>
            <person name="Natvig D."/>
            <person name="Lalanne C."/>
            <person name="Gautier V."/>
            <person name="Ament-Velasquez S.L."/>
            <person name="Kruys A."/>
            <person name="Hutchinson M.I."/>
            <person name="Powell A.J."/>
            <person name="Barry K."/>
            <person name="Miller A.N."/>
            <person name="Grigoriev I.V."/>
            <person name="Debuchy R."/>
            <person name="Gladieux P."/>
            <person name="Thoren M.H."/>
            <person name="Johannesson H."/>
        </authorList>
    </citation>
    <scope>NUCLEOTIDE SEQUENCE</scope>
    <source>
        <strain evidence="14">CBS 359.72</strain>
    </source>
</reference>
<dbReference type="EMBL" id="MU857654">
    <property type="protein sequence ID" value="KAK4247394.1"/>
    <property type="molecule type" value="Genomic_DNA"/>
</dbReference>
<evidence type="ECO:0000256" key="6">
    <source>
        <dbReference type="ARBA" id="ARBA00022741"/>
    </source>
</evidence>
<dbReference type="SUPFAM" id="SSF54368">
    <property type="entry name" value="Glutamine synthetase, N-terminal domain"/>
    <property type="match status" value="1"/>
</dbReference>
<dbReference type="Proteomes" id="UP001303647">
    <property type="component" value="Unassembled WGS sequence"/>
</dbReference>
<comment type="subunit">
    <text evidence="2">Homooctamer.</text>
</comment>
<evidence type="ECO:0000256" key="9">
    <source>
        <dbReference type="PROSITE-ProRule" id="PRU01330"/>
    </source>
</evidence>
<reference evidence="14" key="1">
    <citation type="journal article" date="2023" name="Mol. Phylogenet. Evol.">
        <title>Genome-scale phylogeny and comparative genomics of the fungal order Sordariales.</title>
        <authorList>
            <person name="Hensen N."/>
            <person name="Bonometti L."/>
            <person name="Westerberg I."/>
            <person name="Brannstrom I.O."/>
            <person name="Guillou S."/>
            <person name="Cros-Aarteil S."/>
            <person name="Calhoun S."/>
            <person name="Haridas S."/>
            <person name="Kuo A."/>
            <person name="Mondo S."/>
            <person name="Pangilinan J."/>
            <person name="Riley R."/>
            <person name="LaButti K."/>
            <person name="Andreopoulos B."/>
            <person name="Lipzen A."/>
            <person name="Chen C."/>
            <person name="Yan M."/>
            <person name="Daum C."/>
            <person name="Ng V."/>
            <person name="Clum A."/>
            <person name="Steindorff A."/>
            <person name="Ohm R.A."/>
            <person name="Martin F."/>
            <person name="Silar P."/>
            <person name="Natvig D.O."/>
            <person name="Lalanne C."/>
            <person name="Gautier V."/>
            <person name="Ament-Velasquez S.L."/>
            <person name="Kruys A."/>
            <person name="Hutchinson M.I."/>
            <person name="Powell A.J."/>
            <person name="Barry K."/>
            <person name="Miller A.N."/>
            <person name="Grigoriev I.V."/>
            <person name="Debuchy R."/>
            <person name="Gladieux P."/>
            <person name="Hiltunen Thoren M."/>
            <person name="Johannesson H."/>
        </authorList>
    </citation>
    <scope>NUCLEOTIDE SEQUENCE</scope>
    <source>
        <strain evidence="14">CBS 359.72</strain>
    </source>
</reference>
<dbReference type="Gene3D" id="3.10.20.70">
    <property type="entry name" value="Glutamine synthetase, N-terminal domain"/>
    <property type="match status" value="1"/>
</dbReference>
<dbReference type="Pfam" id="PF00120">
    <property type="entry name" value="Gln-synt_C"/>
    <property type="match status" value="1"/>
</dbReference>
<dbReference type="InterPro" id="IPR014746">
    <property type="entry name" value="Gln_synth/guanido_kin_cat_dom"/>
</dbReference>
<protein>
    <recommendedName>
        <fullName evidence="4 11">Glutamine synthetase</fullName>
        <ecNumber evidence="3 11">6.3.1.2</ecNumber>
    </recommendedName>
</protein>
<dbReference type="PANTHER" id="PTHR20852">
    <property type="entry name" value="GLUTAMINE SYNTHETASE"/>
    <property type="match status" value="1"/>
</dbReference>
<gene>
    <name evidence="14" type="ORF">C7999DRAFT_32171</name>
</gene>
<name>A0AAN7CSB2_9PEZI</name>
<dbReference type="FunFam" id="3.10.20.70:FF:000004">
    <property type="entry name" value="Glutamine synthetase"/>
    <property type="match status" value="1"/>
</dbReference>
<evidence type="ECO:0000256" key="1">
    <source>
        <dbReference type="ARBA" id="ARBA00009897"/>
    </source>
</evidence>
<evidence type="ECO:0000256" key="7">
    <source>
        <dbReference type="ARBA" id="ARBA00022840"/>
    </source>
</evidence>
<feature type="domain" description="GS catalytic" evidence="13">
    <location>
        <begin position="118"/>
        <end position="364"/>
    </location>
</feature>
<evidence type="ECO:0000313" key="14">
    <source>
        <dbReference type="EMBL" id="KAK4247394.1"/>
    </source>
</evidence>
<sequence>MTNSPILVSQAGTMMAQLQKYFSLEQKGKIIAEYIWIDSEGGTRSKSRTLDEKPEGYNPEELPIWNFDGSSTGQAPGDNSDVYLRPVAVYPDPLRLGNNILVLAECWDSDGTPNKYNYRHETAKLMEAHAAHKPWFGLEQEYTLLDLDERPYGWPPNGFPAPQGPYYCGVGAGKVVQRDIVEAHYRACLYAGIKISGTNAEVMPAQWEFQVGPCEGIEMGDQLWLARFLLHRIAEDFGVKVSVHPKPIPGDWNGAGLHTNFSTKEMREEGGMKHIEAAIAKLGTRHNEHIAVYGADNDKRLTGRHETGAIDQFTYGVANRGSSIRIPRDCAAKGYGYFEDRRPASNACPYQITGIIMETIFGPV</sequence>
<dbReference type="AlphaFoldDB" id="A0AAN7CSB2"/>
<dbReference type="SUPFAM" id="SSF55931">
    <property type="entry name" value="Glutamine synthetase/guanido kinase"/>
    <property type="match status" value="1"/>
</dbReference>
<proteinExistence type="inferred from homology"/>
<evidence type="ECO:0000256" key="10">
    <source>
        <dbReference type="RuleBase" id="RU000384"/>
    </source>
</evidence>
<accession>A0AAN7CSB2</accession>
<keyword evidence="5 11" id="KW-0436">Ligase</keyword>
<evidence type="ECO:0000256" key="4">
    <source>
        <dbReference type="ARBA" id="ARBA00021364"/>
    </source>
</evidence>
<dbReference type="PROSITE" id="PS00181">
    <property type="entry name" value="GLNA_ATP"/>
    <property type="match status" value="1"/>
</dbReference>
<keyword evidence="7 11" id="KW-0067">ATP-binding</keyword>
<evidence type="ECO:0000256" key="11">
    <source>
        <dbReference type="RuleBase" id="RU004356"/>
    </source>
</evidence>
<dbReference type="InterPro" id="IPR036651">
    <property type="entry name" value="Gln_synt_N_sf"/>
</dbReference>
<dbReference type="PROSITE" id="PS00180">
    <property type="entry name" value="GLNA_1"/>
    <property type="match status" value="1"/>
</dbReference>
<dbReference type="InterPro" id="IPR027302">
    <property type="entry name" value="Gln_synth_N_conserv_site"/>
</dbReference>
<evidence type="ECO:0000259" key="13">
    <source>
        <dbReference type="PROSITE" id="PS51987"/>
    </source>
</evidence>
<dbReference type="GO" id="GO:0005737">
    <property type="term" value="C:cytoplasm"/>
    <property type="evidence" value="ECO:0007669"/>
    <property type="project" value="TreeGrafter"/>
</dbReference>
<dbReference type="InterPro" id="IPR027303">
    <property type="entry name" value="Gln_synth_gly_rich_site"/>
</dbReference>
<feature type="domain" description="GS beta-grasp" evidence="12">
    <location>
        <begin position="30"/>
        <end position="111"/>
    </location>
</feature>
<dbReference type="SMART" id="SM01230">
    <property type="entry name" value="Gln-synt_C"/>
    <property type="match status" value="1"/>
</dbReference>
<comment type="caution">
    <text evidence="14">The sequence shown here is derived from an EMBL/GenBank/DDBJ whole genome shotgun (WGS) entry which is preliminary data.</text>
</comment>
<evidence type="ECO:0000256" key="2">
    <source>
        <dbReference type="ARBA" id="ARBA00011823"/>
    </source>
</evidence>
<comment type="catalytic activity">
    <reaction evidence="8 11">
        <text>L-glutamate + NH4(+) + ATP = L-glutamine + ADP + phosphate + H(+)</text>
        <dbReference type="Rhea" id="RHEA:16169"/>
        <dbReference type="ChEBI" id="CHEBI:15378"/>
        <dbReference type="ChEBI" id="CHEBI:28938"/>
        <dbReference type="ChEBI" id="CHEBI:29985"/>
        <dbReference type="ChEBI" id="CHEBI:30616"/>
        <dbReference type="ChEBI" id="CHEBI:43474"/>
        <dbReference type="ChEBI" id="CHEBI:58359"/>
        <dbReference type="ChEBI" id="CHEBI:456216"/>
        <dbReference type="EC" id="6.3.1.2"/>
    </reaction>
</comment>
<dbReference type="GO" id="GO:0005524">
    <property type="term" value="F:ATP binding"/>
    <property type="evidence" value="ECO:0007669"/>
    <property type="project" value="UniProtKB-KW"/>
</dbReference>
<evidence type="ECO:0000256" key="8">
    <source>
        <dbReference type="ARBA" id="ARBA00049436"/>
    </source>
</evidence>
<dbReference type="Pfam" id="PF03951">
    <property type="entry name" value="Gln-synt_N"/>
    <property type="match status" value="1"/>
</dbReference>
<organism evidence="14 15">
    <name type="scientific">Corynascus novoguineensis</name>
    <dbReference type="NCBI Taxonomy" id="1126955"/>
    <lineage>
        <taxon>Eukaryota</taxon>
        <taxon>Fungi</taxon>
        <taxon>Dikarya</taxon>
        <taxon>Ascomycota</taxon>
        <taxon>Pezizomycotina</taxon>
        <taxon>Sordariomycetes</taxon>
        <taxon>Sordariomycetidae</taxon>
        <taxon>Sordariales</taxon>
        <taxon>Chaetomiaceae</taxon>
        <taxon>Corynascus</taxon>
    </lineage>
</organism>
<evidence type="ECO:0000256" key="5">
    <source>
        <dbReference type="ARBA" id="ARBA00022598"/>
    </source>
</evidence>
<dbReference type="InterPro" id="IPR050292">
    <property type="entry name" value="Glutamine_Synthetase"/>
</dbReference>
<dbReference type="PANTHER" id="PTHR20852:SF57">
    <property type="entry name" value="GLUTAMINE SYNTHETASE 2 CYTOPLASMIC"/>
    <property type="match status" value="1"/>
</dbReference>
<dbReference type="GO" id="GO:0004356">
    <property type="term" value="F:glutamine synthetase activity"/>
    <property type="evidence" value="ECO:0007669"/>
    <property type="project" value="UniProtKB-EC"/>
</dbReference>
<evidence type="ECO:0000313" key="15">
    <source>
        <dbReference type="Proteomes" id="UP001303647"/>
    </source>
</evidence>
<dbReference type="PROSITE" id="PS51987">
    <property type="entry name" value="GS_CATALYTIC"/>
    <property type="match status" value="1"/>
</dbReference>
<evidence type="ECO:0000256" key="3">
    <source>
        <dbReference type="ARBA" id="ARBA00012937"/>
    </source>
</evidence>
<dbReference type="EC" id="6.3.1.2" evidence="3 11"/>
<dbReference type="InterPro" id="IPR008146">
    <property type="entry name" value="Gln_synth_cat_dom"/>
</dbReference>
<evidence type="ECO:0000259" key="12">
    <source>
        <dbReference type="PROSITE" id="PS51986"/>
    </source>
</evidence>
<dbReference type="Gene3D" id="3.30.590.10">
    <property type="entry name" value="Glutamine synthetase/guanido kinase, catalytic domain"/>
    <property type="match status" value="1"/>
</dbReference>